<dbReference type="EMBL" id="JAQQDR010000023">
    <property type="protein sequence ID" value="MFM0243270.1"/>
    <property type="molecule type" value="Genomic_DNA"/>
</dbReference>
<name>A0ABW9BTI5_9BURK</name>
<dbReference type="InterPro" id="IPR011042">
    <property type="entry name" value="6-blade_b-propeller_TolB-like"/>
</dbReference>
<keyword evidence="2" id="KW-1185">Reference proteome</keyword>
<proteinExistence type="predicted"/>
<dbReference type="Proteomes" id="UP001629274">
    <property type="component" value="Unassembled WGS sequence"/>
</dbReference>
<accession>A0ABW9BTI5</accession>
<dbReference type="Gene3D" id="2.120.10.30">
    <property type="entry name" value="TolB, C-terminal domain"/>
    <property type="match status" value="1"/>
</dbReference>
<dbReference type="SUPFAM" id="SSF63829">
    <property type="entry name" value="Calcium-dependent phosphotriesterase"/>
    <property type="match status" value="1"/>
</dbReference>
<reference evidence="1 2" key="1">
    <citation type="journal article" date="2024" name="Chem. Sci.">
        <title>Discovery of megapolipeptins by genome mining of a Burkholderiales bacteria collection.</title>
        <authorList>
            <person name="Paulo B.S."/>
            <person name="Recchia M.J.J."/>
            <person name="Lee S."/>
            <person name="Fergusson C.H."/>
            <person name="Romanowski S.B."/>
            <person name="Hernandez A."/>
            <person name="Krull N."/>
            <person name="Liu D.Y."/>
            <person name="Cavanagh H."/>
            <person name="Bos A."/>
            <person name="Gray C.A."/>
            <person name="Murphy B.T."/>
            <person name="Linington R.G."/>
            <person name="Eustaquio A.S."/>
        </authorList>
    </citation>
    <scope>NUCLEOTIDE SEQUENCE [LARGE SCALE GENOMIC DNA]</scope>
    <source>
        <strain evidence="1 2">RL17-351-BIE-A</strain>
    </source>
</reference>
<gene>
    <name evidence="1" type="ORF">PQR03_34510</name>
</gene>
<dbReference type="Pfam" id="PF07494">
    <property type="entry name" value="Reg_prop"/>
    <property type="match status" value="1"/>
</dbReference>
<sequence>MKFGLAHNTWAVLAGGGASGNVNGNGSAATFSLSGGADLAIDSSGYLYIRSLDTVRKTSPDGVVTTLATGLTTASNAIAVDKQGNVYTAGSRVIYRRPANGSIASYPFTATSDFITSMTRDSAGNLFVGTRGVGAQILKITFL</sequence>
<protein>
    <submittedName>
        <fullName evidence="1">Uncharacterized protein</fullName>
    </submittedName>
</protein>
<dbReference type="RefSeq" id="WP_408264885.1">
    <property type="nucleotide sequence ID" value="NZ_JAQQCK010000031.1"/>
</dbReference>
<evidence type="ECO:0000313" key="2">
    <source>
        <dbReference type="Proteomes" id="UP001629274"/>
    </source>
</evidence>
<organism evidence="1 2">
    <name type="scientific">Paraburkholderia phytofirmans</name>
    <dbReference type="NCBI Taxonomy" id="261302"/>
    <lineage>
        <taxon>Bacteria</taxon>
        <taxon>Pseudomonadati</taxon>
        <taxon>Pseudomonadota</taxon>
        <taxon>Betaproteobacteria</taxon>
        <taxon>Burkholderiales</taxon>
        <taxon>Burkholderiaceae</taxon>
        <taxon>Paraburkholderia</taxon>
    </lineage>
</organism>
<evidence type="ECO:0000313" key="1">
    <source>
        <dbReference type="EMBL" id="MFM0243270.1"/>
    </source>
</evidence>
<comment type="caution">
    <text evidence="1">The sequence shown here is derived from an EMBL/GenBank/DDBJ whole genome shotgun (WGS) entry which is preliminary data.</text>
</comment>
<dbReference type="InterPro" id="IPR011110">
    <property type="entry name" value="Reg_prop"/>
</dbReference>